<accession>A0A7H8R5J0</accession>
<dbReference type="RefSeq" id="XP_035347040.1">
    <property type="nucleotide sequence ID" value="XM_035491147.1"/>
</dbReference>
<dbReference type="Pfam" id="PF23489">
    <property type="entry name" value="V-ATPase_su_f"/>
    <property type="match status" value="1"/>
</dbReference>
<organism evidence="6 7">
    <name type="scientific">Talaromyces rugulosus</name>
    <name type="common">Penicillium rugulosum</name>
    <dbReference type="NCBI Taxonomy" id="121627"/>
    <lineage>
        <taxon>Eukaryota</taxon>
        <taxon>Fungi</taxon>
        <taxon>Dikarya</taxon>
        <taxon>Ascomycota</taxon>
        <taxon>Pezizomycotina</taxon>
        <taxon>Eurotiomycetes</taxon>
        <taxon>Eurotiomycetidae</taxon>
        <taxon>Eurotiales</taxon>
        <taxon>Trichocomaceae</taxon>
        <taxon>Talaromyces</taxon>
        <taxon>Talaromyces sect. Islandici</taxon>
    </lineage>
</organism>
<evidence type="ECO:0000256" key="3">
    <source>
        <dbReference type="ARBA" id="ARBA00022989"/>
    </source>
</evidence>
<dbReference type="OrthoDB" id="67317at2759"/>
<keyword evidence="7" id="KW-1185">Reference proteome</keyword>
<dbReference type="InterPro" id="IPR056552">
    <property type="entry name" value="Ribonucl_Kappa"/>
</dbReference>
<evidence type="ECO:0000256" key="5">
    <source>
        <dbReference type="SAM" id="Phobius"/>
    </source>
</evidence>
<name>A0A7H8R5J0_TALRU</name>
<keyword evidence="4 5" id="KW-0472">Membrane</keyword>
<feature type="transmembrane region" description="Helical" evidence="5">
    <location>
        <begin position="51"/>
        <end position="75"/>
    </location>
</feature>
<dbReference type="Proteomes" id="UP000509510">
    <property type="component" value="Chromosome IV"/>
</dbReference>
<keyword evidence="2 5" id="KW-0812">Transmembrane</keyword>
<comment type="subcellular location">
    <subcellularLocation>
        <location evidence="1">Membrane</location>
    </subcellularLocation>
</comment>
<sequence>MKPFFSALSAWSCVVISFFAVIILTVLGILFKSNHHAFTGSEGSPEDGGAVAGSLFTAVLVYVAFFVFCGFQAWLHVRANRRGAISLH</sequence>
<dbReference type="GO" id="GO:0016020">
    <property type="term" value="C:membrane"/>
    <property type="evidence" value="ECO:0007669"/>
    <property type="project" value="UniProtKB-SubCell"/>
</dbReference>
<evidence type="ECO:0000313" key="7">
    <source>
        <dbReference type="Proteomes" id="UP000509510"/>
    </source>
</evidence>
<feature type="transmembrane region" description="Helical" evidence="5">
    <location>
        <begin position="7"/>
        <end position="31"/>
    </location>
</feature>
<dbReference type="AlphaFoldDB" id="A0A7H8R5J0"/>
<evidence type="ECO:0000313" key="6">
    <source>
        <dbReference type="EMBL" id="QKX60865.1"/>
    </source>
</evidence>
<gene>
    <name evidence="6" type="ORF">TRUGW13939_08011</name>
</gene>
<dbReference type="KEGG" id="trg:TRUGW13939_08011"/>
<evidence type="ECO:0000256" key="1">
    <source>
        <dbReference type="ARBA" id="ARBA00004370"/>
    </source>
</evidence>
<evidence type="ECO:0000256" key="4">
    <source>
        <dbReference type="ARBA" id="ARBA00023136"/>
    </source>
</evidence>
<dbReference type="GeneID" id="55995500"/>
<keyword evidence="3 5" id="KW-1133">Transmembrane helix</keyword>
<protein>
    <submittedName>
        <fullName evidence="6">Uncharacterized protein</fullName>
    </submittedName>
</protein>
<proteinExistence type="predicted"/>
<evidence type="ECO:0000256" key="2">
    <source>
        <dbReference type="ARBA" id="ARBA00022692"/>
    </source>
</evidence>
<reference evidence="7" key="1">
    <citation type="submission" date="2020-06" db="EMBL/GenBank/DDBJ databases">
        <title>A chromosome-scale genome assembly of Talaromyces rugulosus W13939.</title>
        <authorList>
            <person name="Wang B."/>
            <person name="Guo L."/>
            <person name="Ye K."/>
            <person name="Wang L."/>
        </authorList>
    </citation>
    <scope>NUCLEOTIDE SEQUENCE [LARGE SCALE GENOMIC DNA]</scope>
    <source>
        <strain evidence="7">W13939</strain>
    </source>
</reference>
<dbReference type="EMBL" id="CP055901">
    <property type="protein sequence ID" value="QKX60865.1"/>
    <property type="molecule type" value="Genomic_DNA"/>
</dbReference>